<dbReference type="STRING" id="43775.SAMN04489760_11443"/>
<evidence type="ECO:0000256" key="14">
    <source>
        <dbReference type="ARBA" id="ARBA00023136"/>
    </source>
</evidence>
<evidence type="ECO:0000313" key="25">
    <source>
        <dbReference type="Proteomes" id="UP000198744"/>
    </source>
</evidence>
<feature type="transmembrane region" description="Helical" evidence="21">
    <location>
        <begin position="20"/>
        <end position="42"/>
    </location>
</feature>
<dbReference type="EMBL" id="FOBS01000014">
    <property type="protein sequence ID" value="SEM41233.1"/>
    <property type="molecule type" value="Genomic_DNA"/>
</dbReference>
<dbReference type="GO" id="GO:0008955">
    <property type="term" value="F:peptidoglycan glycosyltransferase activity"/>
    <property type="evidence" value="ECO:0007669"/>
    <property type="project" value="UniProtKB-EC"/>
</dbReference>
<keyword evidence="9 21" id="KW-0812">Transmembrane</keyword>
<keyword evidence="5" id="KW-0121">Carboxypeptidase</keyword>
<dbReference type="PANTHER" id="PTHR32282:SF27">
    <property type="entry name" value="PENICILLIN-BINDING PROTEIN 1A"/>
    <property type="match status" value="1"/>
</dbReference>
<evidence type="ECO:0000256" key="20">
    <source>
        <dbReference type="SAM" id="MobiDB-lite"/>
    </source>
</evidence>
<evidence type="ECO:0000256" key="9">
    <source>
        <dbReference type="ARBA" id="ARBA00022692"/>
    </source>
</evidence>
<evidence type="ECO:0000256" key="2">
    <source>
        <dbReference type="ARBA" id="ARBA00004752"/>
    </source>
</evidence>
<dbReference type="Proteomes" id="UP000198744">
    <property type="component" value="Unassembled WGS sequence"/>
</dbReference>
<dbReference type="GO" id="GO:0030288">
    <property type="term" value="C:outer membrane-bounded periplasmic space"/>
    <property type="evidence" value="ECO:0007669"/>
    <property type="project" value="TreeGrafter"/>
</dbReference>
<keyword evidence="14 21" id="KW-0472">Membrane</keyword>
<keyword evidence="16" id="KW-0961">Cell wall biogenesis/degradation</keyword>
<evidence type="ECO:0000256" key="15">
    <source>
        <dbReference type="ARBA" id="ARBA00023268"/>
    </source>
</evidence>
<keyword evidence="6" id="KW-0645">Protease</keyword>
<dbReference type="InterPro" id="IPR001460">
    <property type="entry name" value="PCN-bd_Tpept"/>
</dbReference>
<dbReference type="GO" id="GO:0008360">
    <property type="term" value="P:regulation of cell shape"/>
    <property type="evidence" value="ECO:0007669"/>
    <property type="project" value="UniProtKB-KW"/>
</dbReference>
<keyword evidence="10" id="KW-0378">Hydrolase</keyword>
<sequence>MFNPSFHLLRGKGQATGSVLIVLILGLLLILLVGSSILYYVMLRDLPSIAALKEYRPSITTRVYADNNELIDEFYLENRKLVKFSDLPPVVIQAVLSAEDSRFFEHRGFDMQSISRAFFRNLKAGRIVQGGSTITQQVAKTLYLSPEKSYSRKIKEAVLAYKIDRSLSKEEILNLYLNHIYLGHGAYGIEAAAEVYFGKKTRDLNLSEASLLAGLPKAPSSYDPYTNYEGARQRQAYVLTRMLEDGYISEAEKNRVLQTPLLLRSIRPNDRVAAYFIENIRRYILGRYGRDVLYKEGLEVYTTLDIRIQQAARDAVERGLQELESRQGYAPHSVQGALLCMDARTGAIRAMVGGRDFSKSEFNRTTQSRRQPGSAFKPIIYTAAFDRGMTPATYIDDSPISFTDNAGQVWAPKNFDGEFLGPISLHKALVQSRNVVTIKLLQEIGVDYAIAYAANMGITSPLVRNLSLALGSSAVTVQELVRAYGVLANGGRLVEPFMIKKIVDRSGNVFEEHPIKAEQVIDPRIAFLTTQVLQDVVESGTGQRVKNIGRPVAAKTGTTNDMRDAWFVGYTPSLVTGVWVGFDQQRTLGSHEVGGRAAAPIWLYCMEKALAVMPVENFPVPEGIIFARRSEGATPEPFVDGTVPPDWNPVLPAQSPVGTEEPPNEGHDFPLPNEGRLLNPTRTP</sequence>
<accession>A0A1H7Y5H0</accession>
<dbReference type="UniPathway" id="UPA00219"/>
<evidence type="ECO:0000256" key="5">
    <source>
        <dbReference type="ARBA" id="ARBA00022645"/>
    </source>
</evidence>
<evidence type="ECO:0000256" key="21">
    <source>
        <dbReference type="SAM" id="Phobius"/>
    </source>
</evidence>
<evidence type="ECO:0000256" key="18">
    <source>
        <dbReference type="ARBA" id="ARBA00049902"/>
    </source>
</evidence>
<reference evidence="24 25" key="1">
    <citation type="submission" date="2016-10" db="EMBL/GenBank/DDBJ databases">
        <authorList>
            <person name="de Groot N.N."/>
        </authorList>
    </citation>
    <scope>NUCLEOTIDE SEQUENCE [LARGE SCALE GENOMIC DNA]</scope>
    <source>
        <strain evidence="24 25">DSM 8423</strain>
    </source>
</reference>
<evidence type="ECO:0000256" key="4">
    <source>
        <dbReference type="ARBA" id="ARBA00007739"/>
    </source>
</evidence>
<evidence type="ECO:0000256" key="17">
    <source>
        <dbReference type="ARBA" id="ARBA00044770"/>
    </source>
</evidence>
<proteinExistence type="inferred from homology"/>
<keyword evidence="8" id="KW-0808">Transferase</keyword>
<evidence type="ECO:0000256" key="6">
    <source>
        <dbReference type="ARBA" id="ARBA00022670"/>
    </source>
</evidence>
<dbReference type="AlphaFoldDB" id="A0A1H7Y5H0"/>
<evidence type="ECO:0000256" key="11">
    <source>
        <dbReference type="ARBA" id="ARBA00022960"/>
    </source>
</evidence>
<dbReference type="Gene3D" id="3.40.710.10">
    <property type="entry name" value="DD-peptidase/beta-lactamase superfamily"/>
    <property type="match status" value="1"/>
</dbReference>
<keyword evidence="7" id="KW-0328">Glycosyltransferase</keyword>
<feature type="domain" description="Glycosyl transferase family 51" evidence="23">
    <location>
        <begin position="69"/>
        <end position="242"/>
    </location>
</feature>
<comment type="similarity">
    <text evidence="3">In the C-terminal section; belongs to the transpeptidase family.</text>
</comment>
<evidence type="ECO:0000256" key="19">
    <source>
        <dbReference type="ARBA" id="ARBA00060592"/>
    </source>
</evidence>
<dbReference type="GO" id="GO:0071555">
    <property type="term" value="P:cell wall organization"/>
    <property type="evidence" value="ECO:0007669"/>
    <property type="project" value="UniProtKB-KW"/>
</dbReference>
<dbReference type="OrthoDB" id="9766909at2"/>
<dbReference type="GO" id="GO:0004180">
    <property type="term" value="F:carboxypeptidase activity"/>
    <property type="evidence" value="ECO:0007669"/>
    <property type="project" value="UniProtKB-KW"/>
</dbReference>
<keyword evidence="15" id="KW-0511">Multifunctional enzyme</keyword>
<evidence type="ECO:0000256" key="3">
    <source>
        <dbReference type="ARBA" id="ARBA00007090"/>
    </source>
</evidence>
<keyword evidence="12" id="KW-0573">Peptidoglycan synthesis</keyword>
<dbReference type="SUPFAM" id="SSF56601">
    <property type="entry name" value="beta-lactamase/transpeptidase-like"/>
    <property type="match status" value="1"/>
</dbReference>
<dbReference type="Pfam" id="PF00905">
    <property type="entry name" value="Transpeptidase"/>
    <property type="match status" value="1"/>
</dbReference>
<dbReference type="EC" id="2.4.99.28" evidence="17"/>
<evidence type="ECO:0000256" key="13">
    <source>
        <dbReference type="ARBA" id="ARBA00022989"/>
    </source>
</evidence>
<feature type="domain" description="Penicillin-binding protein transpeptidase" evidence="22">
    <location>
        <begin position="337"/>
        <end position="573"/>
    </location>
</feature>
<dbReference type="InterPro" id="IPR050396">
    <property type="entry name" value="Glycosyltr_51/Transpeptidase"/>
</dbReference>
<comment type="subcellular location">
    <subcellularLocation>
        <location evidence="1">Membrane</location>
    </subcellularLocation>
</comment>
<evidence type="ECO:0000256" key="8">
    <source>
        <dbReference type="ARBA" id="ARBA00022679"/>
    </source>
</evidence>
<dbReference type="GO" id="GO:0008658">
    <property type="term" value="F:penicillin binding"/>
    <property type="evidence" value="ECO:0007669"/>
    <property type="project" value="InterPro"/>
</dbReference>
<dbReference type="FunFam" id="1.10.3810.10:FF:000003">
    <property type="entry name" value="Penicillin-binding protein 1a"/>
    <property type="match status" value="1"/>
</dbReference>
<comment type="pathway">
    <text evidence="19">Glycan biosynthesis.</text>
</comment>
<evidence type="ECO:0000259" key="22">
    <source>
        <dbReference type="Pfam" id="PF00905"/>
    </source>
</evidence>
<dbReference type="InterPro" id="IPR023346">
    <property type="entry name" value="Lysozyme-like_dom_sf"/>
</dbReference>
<dbReference type="InterPro" id="IPR036950">
    <property type="entry name" value="PBP_transglycosylase"/>
</dbReference>
<evidence type="ECO:0000256" key="7">
    <source>
        <dbReference type="ARBA" id="ARBA00022676"/>
    </source>
</evidence>
<name>A0A1H7Y5H0_9BACT</name>
<keyword evidence="25" id="KW-1185">Reference proteome</keyword>
<dbReference type="InterPro" id="IPR001264">
    <property type="entry name" value="Glyco_trans_51"/>
</dbReference>
<comment type="pathway">
    <text evidence="2">Cell wall biogenesis; peptidoglycan biosynthesis.</text>
</comment>
<protein>
    <recommendedName>
        <fullName evidence="17">peptidoglycan glycosyltransferase</fullName>
        <ecNumber evidence="17">2.4.99.28</ecNumber>
    </recommendedName>
</protein>
<evidence type="ECO:0000256" key="1">
    <source>
        <dbReference type="ARBA" id="ARBA00004370"/>
    </source>
</evidence>
<evidence type="ECO:0000256" key="10">
    <source>
        <dbReference type="ARBA" id="ARBA00022801"/>
    </source>
</evidence>
<dbReference type="Gene3D" id="1.10.3810.10">
    <property type="entry name" value="Biosynthetic peptidoglycan transglycosylase-like"/>
    <property type="match status" value="1"/>
</dbReference>
<dbReference type="SUPFAM" id="SSF53955">
    <property type="entry name" value="Lysozyme-like"/>
    <property type="match status" value="1"/>
</dbReference>
<organism evidence="24 25">
    <name type="scientific">Syntrophus gentianae</name>
    <dbReference type="NCBI Taxonomy" id="43775"/>
    <lineage>
        <taxon>Bacteria</taxon>
        <taxon>Pseudomonadati</taxon>
        <taxon>Thermodesulfobacteriota</taxon>
        <taxon>Syntrophia</taxon>
        <taxon>Syntrophales</taxon>
        <taxon>Syntrophaceae</taxon>
        <taxon>Syntrophus</taxon>
    </lineage>
</organism>
<dbReference type="NCBIfam" id="TIGR02074">
    <property type="entry name" value="PBP_1a_fam"/>
    <property type="match status" value="1"/>
</dbReference>
<evidence type="ECO:0000256" key="12">
    <source>
        <dbReference type="ARBA" id="ARBA00022984"/>
    </source>
</evidence>
<dbReference type="InterPro" id="IPR012338">
    <property type="entry name" value="Beta-lactam/transpept-like"/>
</dbReference>
<keyword evidence="11" id="KW-0133">Cell shape</keyword>
<gene>
    <name evidence="24" type="ORF">SAMN04489760_11443</name>
</gene>
<dbReference type="GO" id="GO:0006508">
    <property type="term" value="P:proteolysis"/>
    <property type="evidence" value="ECO:0007669"/>
    <property type="project" value="UniProtKB-KW"/>
</dbReference>
<comment type="similarity">
    <text evidence="4">In the N-terminal section; belongs to the glycosyltransferase 51 family.</text>
</comment>
<keyword evidence="13 21" id="KW-1133">Transmembrane helix</keyword>
<evidence type="ECO:0000313" key="24">
    <source>
        <dbReference type="EMBL" id="SEM41233.1"/>
    </source>
</evidence>
<evidence type="ECO:0000256" key="16">
    <source>
        <dbReference type="ARBA" id="ARBA00023316"/>
    </source>
</evidence>
<evidence type="ECO:0000259" key="23">
    <source>
        <dbReference type="Pfam" id="PF00912"/>
    </source>
</evidence>
<dbReference type="RefSeq" id="WP_093883640.1">
    <property type="nucleotide sequence ID" value="NZ_FOBS01000014.1"/>
</dbReference>
<comment type="catalytic activity">
    <reaction evidence="18">
        <text>[GlcNAc-(1-&gt;4)-Mur2Ac(oyl-L-Ala-gamma-D-Glu-L-Lys-D-Ala-D-Ala)](n)-di-trans,octa-cis-undecaprenyl diphosphate + beta-D-GlcNAc-(1-&gt;4)-Mur2Ac(oyl-L-Ala-gamma-D-Glu-L-Lys-D-Ala-D-Ala)-di-trans,octa-cis-undecaprenyl diphosphate = [GlcNAc-(1-&gt;4)-Mur2Ac(oyl-L-Ala-gamma-D-Glu-L-Lys-D-Ala-D-Ala)](n+1)-di-trans,octa-cis-undecaprenyl diphosphate + di-trans,octa-cis-undecaprenyl diphosphate + H(+)</text>
        <dbReference type="Rhea" id="RHEA:23708"/>
        <dbReference type="Rhea" id="RHEA-COMP:9602"/>
        <dbReference type="Rhea" id="RHEA-COMP:9603"/>
        <dbReference type="ChEBI" id="CHEBI:15378"/>
        <dbReference type="ChEBI" id="CHEBI:58405"/>
        <dbReference type="ChEBI" id="CHEBI:60033"/>
        <dbReference type="ChEBI" id="CHEBI:78435"/>
        <dbReference type="EC" id="2.4.99.28"/>
    </reaction>
</comment>
<feature type="region of interest" description="Disordered" evidence="20">
    <location>
        <begin position="637"/>
        <end position="684"/>
    </location>
</feature>
<dbReference type="Pfam" id="PF00912">
    <property type="entry name" value="Transgly"/>
    <property type="match status" value="1"/>
</dbReference>
<dbReference type="PANTHER" id="PTHR32282">
    <property type="entry name" value="BINDING PROTEIN TRANSPEPTIDASE, PUTATIVE-RELATED"/>
    <property type="match status" value="1"/>
</dbReference>
<dbReference type="GO" id="GO:0009252">
    <property type="term" value="P:peptidoglycan biosynthetic process"/>
    <property type="evidence" value="ECO:0007669"/>
    <property type="project" value="UniProtKB-UniPathway"/>
</dbReference>
<dbReference type="GO" id="GO:0016020">
    <property type="term" value="C:membrane"/>
    <property type="evidence" value="ECO:0007669"/>
    <property type="project" value="UniProtKB-SubCell"/>
</dbReference>